<evidence type="ECO:0000313" key="8">
    <source>
        <dbReference type="Proteomes" id="UP001178288"/>
    </source>
</evidence>
<dbReference type="PANTHER" id="PTHR30290">
    <property type="entry name" value="PERIPLASMIC BINDING COMPONENT OF ABC TRANSPORTER"/>
    <property type="match status" value="1"/>
</dbReference>
<reference evidence="7" key="1">
    <citation type="submission" date="2023-05" db="EMBL/GenBank/DDBJ databases">
        <title>Comparative genomics of Bacillaceae isolates and their secondary metabolite potential.</title>
        <authorList>
            <person name="Song L."/>
            <person name="Nielsen L.J."/>
            <person name="Mohite O."/>
            <person name="Xu X."/>
            <person name="Weber T."/>
            <person name="Kovacs A.T."/>
        </authorList>
    </citation>
    <scope>NUCLEOTIDE SEQUENCE</scope>
    <source>
        <strain evidence="7">XLM17</strain>
    </source>
</reference>
<dbReference type="InterPro" id="IPR050034">
    <property type="entry name" value="Opp4A"/>
</dbReference>
<evidence type="ECO:0000256" key="3">
    <source>
        <dbReference type="ARBA" id="ARBA00022729"/>
    </source>
</evidence>
<feature type="region of interest" description="Disordered" evidence="4">
    <location>
        <begin position="26"/>
        <end position="55"/>
    </location>
</feature>
<comment type="similarity">
    <text evidence="1">Belongs to the bacterial solute-binding protein 5 family.</text>
</comment>
<dbReference type="Proteomes" id="UP001178288">
    <property type="component" value="Chromosome"/>
</dbReference>
<dbReference type="Pfam" id="PF00496">
    <property type="entry name" value="SBP_bac_5"/>
    <property type="match status" value="1"/>
</dbReference>
<accession>A0AA95MPA1</accession>
<dbReference type="Gene3D" id="3.40.190.10">
    <property type="entry name" value="Periplasmic binding protein-like II"/>
    <property type="match status" value="1"/>
</dbReference>
<evidence type="ECO:0000313" key="7">
    <source>
        <dbReference type="EMBL" id="WHY87757.1"/>
    </source>
</evidence>
<gene>
    <name evidence="7" type="ORF">QNH39_07965</name>
</gene>
<evidence type="ECO:0000259" key="6">
    <source>
        <dbReference type="Pfam" id="PF00496"/>
    </source>
</evidence>
<organism evidence="7 8">
    <name type="scientific">Neobacillus novalis</name>
    <dbReference type="NCBI Taxonomy" id="220687"/>
    <lineage>
        <taxon>Bacteria</taxon>
        <taxon>Bacillati</taxon>
        <taxon>Bacillota</taxon>
        <taxon>Bacilli</taxon>
        <taxon>Bacillales</taxon>
        <taxon>Bacillaceae</taxon>
        <taxon>Neobacillus</taxon>
    </lineage>
</organism>
<dbReference type="InterPro" id="IPR039424">
    <property type="entry name" value="SBP_5"/>
</dbReference>
<evidence type="ECO:0000256" key="4">
    <source>
        <dbReference type="SAM" id="MobiDB-lite"/>
    </source>
</evidence>
<keyword evidence="8" id="KW-1185">Reference proteome</keyword>
<evidence type="ECO:0000256" key="1">
    <source>
        <dbReference type="ARBA" id="ARBA00005695"/>
    </source>
</evidence>
<dbReference type="RefSeq" id="WP_066084413.1">
    <property type="nucleotide sequence ID" value="NZ_CP126114.1"/>
</dbReference>
<dbReference type="NCBIfam" id="NF045467">
    <property type="entry name" value="Opp4A"/>
    <property type="match status" value="1"/>
</dbReference>
<keyword evidence="3 5" id="KW-0732">Signal</keyword>
<feature type="compositionally biased region" description="Basic and acidic residues" evidence="4">
    <location>
        <begin position="30"/>
        <end position="52"/>
    </location>
</feature>
<dbReference type="GO" id="GO:0015833">
    <property type="term" value="P:peptide transport"/>
    <property type="evidence" value="ECO:0007669"/>
    <property type="project" value="TreeGrafter"/>
</dbReference>
<dbReference type="Gene3D" id="3.90.76.10">
    <property type="entry name" value="Dipeptide-binding Protein, Domain 1"/>
    <property type="match status" value="1"/>
</dbReference>
<name>A0AA95MPA1_9BACI</name>
<keyword evidence="2" id="KW-0813">Transport</keyword>
<proteinExistence type="inferred from homology"/>
<dbReference type="SUPFAM" id="SSF53850">
    <property type="entry name" value="Periplasmic binding protein-like II"/>
    <property type="match status" value="1"/>
</dbReference>
<dbReference type="GO" id="GO:1904680">
    <property type="term" value="F:peptide transmembrane transporter activity"/>
    <property type="evidence" value="ECO:0007669"/>
    <property type="project" value="TreeGrafter"/>
</dbReference>
<evidence type="ECO:0000256" key="2">
    <source>
        <dbReference type="ARBA" id="ARBA00022448"/>
    </source>
</evidence>
<feature type="chain" id="PRO_5041659939" evidence="5">
    <location>
        <begin position="22"/>
        <end position="575"/>
    </location>
</feature>
<dbReference type="PANTHER" id="PTHR30290:SF9">
    <property type="entry name" value="OLIGOPEPTIDE-BINDING PROTEIN APPA"/>
    <property type="match status" value="1"/>
</dbReference>
<dbReference type="InterPro" id="IPR000914">
    <property type="entry name" value="SBP_5_dom"/>
</dbReference>
<dbReference type="PIRSF" id="PIRSF002741">
    <property type="entry name" value="MppA"/>
    <property type="match status" value="1"/>
</dbReference>
<dbReference type="InterPro" id="IPR030678">
    <property type="entry name" value="Peptide/Ni-bd"/>
</dbReference>
<dbReference type="AlphaFoldDB" id="A0AA95MPA1"/>
<evidence type="ECO:0000256" key="5">
    <source>
        <dbReference type="SAM" id="SignalP"/>
    </source>
</evidence>
<sequence>MKKRSMLMLAALMLVLSAFLAACSGGGEKAGTKDKEKEKDKPASGETADKPQDGGTLVYALDSAPEGKFNFSFYGTATDAEVMDFFDENLIKFDDKLQAQPHIASWKTEDNKVYDFEIKKGVKWHNGDELSVKDWEFALKVVADKDYEGPRFENVVNIVGAQDYHDGKAQEISGIKVVDDYNIQITFDKARVNNLENLWTYPMNRSEFKGLAVKDMMSSEQVRTKPVGLGPFKVAKIVPGESVEMERFDDYFGGKPHMDKVVLKVIDPSLSVGELKNGTLDMTSFHPSIIDEVKKLDNVDAVTYPGLSYYYVGFRLGTWDGSKNVMNEQKYQNIKLREAMYYAINREEWVKAFFFGVGKPVNRPVPTNHWIAADNNDLEQFEYNPEKAKQLLDEAGYKDVDGDGFREDPNGKKFVVNFAHYATQNPTFESRAKALTQYWEEVGLKSKLTMTDANLYYDMLEKADKSMEVFFGGWSTGTDPDPTPLWSSKAVWNYPRWVNADSDKLLDQAIDMSVVGTDADKRKGLYVDWQKLFMKELPALPIAELEETMAVSKRVQDVKFSVAGMNRPNEWWIKK</sequence>
<dbReference type="PROSITE" id="PS51257">
    <property type="entry name" value="PROKAR_LIPOPROTEIN"/>
    <property type="match status" value="1"/>
</dbReference>
<dbReference type="Gene3D" id="3.10.105.10">
    <property type="entry name" value="Dipeptide-binding Protein, Domain 3"/>
    <property type="match status" value="1"/>
</dbReference>
<protein>
    <submittedName>
        <fullName evidence="7">ABC transporter substrate-binding protein</fullName>
    </submittedName>
</protein>
<dbReference type="EMBL" id="CP126114">
    <property type="protein sequence ID" value="WHY87757.1"/>
    <property type="molecule type" value="Genomic_DNA"/>
</dbReference>
<feature type="domain" description="Solute-binding protein family 5" evidence="6">
    <location>
        <begin position="105"/>
        <end position="488"/>
    </location>
</feature>
<feature type="signal peptide" evidence="5">
    <location>
        <begin position="1"/>
        <end position="21"/>
    </location>
</feature>
<dbReference type="GO" id="GO:0042597">
    <property type="term" value="C:periplasmic space"/>
    <property type="evidence" value="ECO:0007669"/>
    <property type="project" value="UniProtKB-ARBA"/>
</dbReference>
<dbReference type="KEGG" id="nnv:QNH39_07965"/>
<dbReference type="GO" id="GO:0043190">
    <property type="term" value="C:ATP-binding cassette (ABC) transporter complex"/>
    <property type="evidence" value="ECO:0007669"/>
    <property type="project" value="InterPro"/>
</dbReference>